<comment type="caution">
    <text evidence="2">The sequence shown here is derived from an EMBL/GenBank/DDBJ whole genome shotgun (WGS) entry which is preliminary data.</text>
</comment>
<accession>K0PKS9</accession>
<dbReference type="HOGENOM" id="CLU_1739082_0_0_5"/>
<gene>
    <name evidence="2" type="ORF">BN77_1667</name>
</gene>
<feature type="compositionally biased region" description="Basic and acidic residues" evidence="1">
    <location>
        <begin position="144"/>
        <end position="154"/>
    </location>
</feature>
<name>K0PKS9_9HYPH</name>
<dbReference type="AlphaFoldDB" id="K0PKS9"/>
<reference evidence="2 3" key="1">
    <citation type="journal article" date="2013" name="Genome Announc.">
        <title>Draft Genome Sequence of Rhizobium mesoamericanum STM3625, a Nitrogen-Fixing Symbiont of Mimosa pudica Isolated in French Guiana (South America).</title>
        <authorList>
            <person name="Moulin L."/>
            <person name="Mornico D."/>
            <person name="Melkonian R."/>
            <person name="Klonowska A."/>
        </authorList>
    </citation>
    <scope>NUCLEOTIDE SEQUENCE [LARGE SCALE GENOMIC DNA]</scope>
    <source>
        <strain evidence="2 3">STM3625</strain>
    </source>
</reference>
<feature type="region of interest" description="Disordered" evidence="1">
    <location>
        <begin position="140"/>
        <end position="162"/>
    </location>
</feature>
<dbReference type="STRING" id="1211777.BN77_1667"/>
<sequence length="162" mass="18358">MAKKIQDTPQEGSSLNEPPEERPLVEIRTYSVAADGRLEELNSYPFETYGTCPVVGDTILTRDYIRGGATPYVVKKRYFVDEGSRYAGWALILQEVESVGEPIQLWGEWNEATEFWDKLAQEETEKFNVSVLREALRGAVAKKPKSEKDKKGTYDPRIIPPS</sequence>
<feature type="region of interest" description="Disordered" evidence="1">
    <location>
        <begin position="1"/>
        <end position="23"/>
    </location>
</feature>
<dbReference type="RefSeq" id="WP_007530310.1">
    <property type="nucleotide sequence ID" value="NZ_HF536772.1"/>
</dbReference>
<protein>
    <submittedName>
        <fullName evidence="2">Uncharacterized protein</fullName>
    </submittedName>
</protein>
<organism evidence="2 3">
    <name type="scientific">Rhizobium mesoamericanum STM3625</name>
    <dbReference type="NCBI Taxonomy" id="1211777"/>
    <lineage>
        <taxon>Bacteria</taxon>
        <taxon>Pseudomonadati</taxon>
        <taxon>Pseudomonadota</taxon>
        <taxon>Alphaproteobacteria</taxon>
        <taxon>Hyphomicrobiales</taxon>
        <taxon>Rhizobiaceae</taxon>
        <taxon>Rhizobium/Agrobacterium group</taxon>
        <taxon>Rhizobium</taxon>
    </lineage>
</organism>
<feature type="compositionally biased region" description="Polar residues" evidence="1">
    <location>
        <begin position="7"/>
        <end position="16"/>
    </location>
</feature>
<evidence type="ECO:0000313" key="3">
    <source>
        <dbReference type="Proteomes" id="UP000009319"/>
    </source>
</evidence>
<dbReference type="EMBL" id="CANI01000006">
    <property type="protein sequence ID" value="CCM74533.1"/>
    <property type="molecule type" value="Genomic_DNA"/>
</dbReference>
<dbReference type="eggNOG" id="ENOG50314V5">
    <property type="taxonomic scope" value="Bacteria"/>
</dbReference>
<dbReference type="Proteomes" id="UP000009319">
    <property type="component" value="Unassembled WGS sequence"/>
</dbReference>
<keyword evidence="3" id="KW-1185">Reference proteome</keyword>
<evidence type="ECO:0000256" key="1">
    <source>
        <dbReference type="SAM" id="MobiDB-lite"/>
    </source>
</evidence>
<evidence type="ECO:0000313" key="2">
    <source>
        <dbReference type="EMBL" id="CCM74533.1"/>
    </source>
</evidence>
<proteinExistence type="predicted"/>